<feature type="compositionally biased region" description="Low complexity" evidence="1">
    <location>
        <begin position="60"/>
        <end position="75"/>
    </location>
</feature>
<feature type="compositionally biased region" description="Basic and acidic residues" evidence="1">
    <location>
        <begin position="815"/>
        <end position="825"/>
    </location>
</feature>
<reference evidence="2 3" key="1">
    <citation type="submission" date="2015-10" db="EMBL/GenBank/DDBJ databases">
        <title>Full genome of DAOMC 229536 Phialocephala scopiformis, a fungal endophyte of spruce producing the potent anti-insectan compound rugulosin.</title>
        <authorList>
            <consortium name="DOE Joint Genome Institute"/>
            <person name="Walker A.K."/>
            <person name="Frasz S.L."/>
            <person name="Seifert K.A."/>
            <person name="Miller J.D."/>
            <person name="Mondo S.J."/>
            <person name="Labutti K."/>
            <person name="Lipzen A."/>
            <person name="Dockter R."/>
            <person name="Kennedy M."/>
            <person name="Grigoriev I.V."/>
            <person name="Spatafora J.W."/>
        </authorList>
    </citation>
    <scope>NUCLEOTIDE SEQUENCE [LARGE SCALE GENOMIC DNA]</scope>
    <source>
        <strain evidence="2 3">CBS 120377</strain>
    </source>
</reference>
<gene>
    <name evidence="2" type="ORF">LY89DRAFT_426796</name>
</gene>
<dbReference type="STRING" id="149040.A0A194XLU3"/>
<feature type="compositionally biased region" description="Low complexity" evidence="1">
    <location>
        <begin position="793"/>
        <end position="805"/>
    </location>
</feature>
<feature type="region of interest" description="Disordered" evidence="1">
    <location>
        <begin position="752"/>
        <end position="825"/>
    </location>
</feature>
<dbReference type="RefSeq" id="XP_018075461.1">
    <property type="nucleotide sequence ID" value="XM_018207439.1"/>
</dbReference>
<evidence type="ECO:0000256" key="1">
    <source>
        <dbReference type="SAM" id="MobiDB-lite"/>
    </source>
</evidence>
<dbReference type="Proteomes" id="UP000070700">
    <property type="component" value="Unassembled WGS sequence"/>
</dbReference>
<protein>
    <recommendedName>
        <fullName evidence="4">S-adenosylmethionine-dependent methyltransferase-like protein</fullName>
    </recommendedName>
</protein>
<dbReference type="InParanoid" id="A0A194XLU3"/>
<keyword evidence="3" id="KW-1185">Reference proteome</keyword>
<dbReference type="OrthoDB" id="4155914at2759"/>
<feature type="region of interest" description="Disordered" evidence="1">
    <location>
        <begin position="1"/>
        <end position="493"/>
    </location>
</feature>
<feature type="compositionally biased region" description="Pro residues" evidence="1">
    <location>
        <begin position="443"/>
        <end position="452"/>
    </location>
</feature>
<feature type="compositionally biased region" description="Polar residues" evidence="1">
    <location>
        <begin position="415"/>
        <end position="426"/>
    </location>
</feature>
<dbReference type="GeneID" id="28817165"/>
<organism evidence="2 3">
    <name type="scientific">Mollisia scopiformis</name>
    <name type="common">Conifer needle endophyte fungus</name>
    <name type="synonym">Phialocephala scopiformis</name>
    <dbReference type="NCBI Taxonomy" id="149040"/>
    <lineage>
        <taxon>Eukaryota</taxon>
        <taxon>Fungi</taxon>
        <taxon>Dikarya</taxon>
        <taxon>Ascomycota</taxon>
        <taxon>Pezizomycotina</taxon>
        <taxon>Leotiomycetes</taxon>
        <taxon>Helotiales</taxon>
        <taxon>Mollisiaceae</taxon>
        <taxon>Mollisia</taxon>
    </lineage>
</organism>
<name>A0A194XLU3_MOLSC</name>
<evidence type="ECO:0000313" key="3">
    <source>
        <dbReference type="Proteomes" id="UP000070700"/>
    </source>
</evidence>
<evidence type="ECO:0000313" key="2">
    <source>
        <dbReference type="EMBL" id="KUJ21106.1"/>
    </source>
</evidence>
<feature type="compositionally biased region" description="Polar residues" evidence="1">
    <location>
        <begin position="752"/>
        <end position="766"/>
    </location>
</feature>
<feature type="compositionally biased region" description="Basic and acidic residues" evidence="1">
    <location>
        <begin position="767"/>
        <end position="782"/>
    </location>
</feature>
<evidence type="ECO:0008006" key="4">
    <source>
        <dbReference type="Google" id="ProtNLM"/>
    </source>
</evidence>
<feature type="compositionally biased region" description="Low complexity" evidence="1">
    <location>
        <begin position="162"/>
        <end position="172"/>
    </location>
</feature>
<feature type="compositionally biased region" description="Low complexity" evidence="1">
    <location>
        <begin position="23"/>
        <end position="38"/>
    </location>
</feature>
<feature type="compositionally biased region" description="Polar residues" evidence="1">
    <location>
        <begin position="92"/>
        <end position="110"/>
    </location>
</feature>
<dbReference type="KEGG" id="psco:LY89DRAFT_426796"/>
<dbReference type="AlphaFoldDB" id="A0A194XLU3"/>
<feature type="compositionally biased region" description="Basic and acidic residues" evidence="1">
    <location>
        <begin position="149"/>
        <end position="160"/>
    </location>
</feature>
<sequence>MPSIFTHKNRSKQVLNDRLFERNSNQSSSGGQNSGAASPNFAASDEEHNTRNPQHQGFVQQPSRPEAQQQDQQQPSYNAPNIVPDIDYRVQQKPTEVPTRSQSTRYSTGYQQPPAAPPQSGSSDDLGLNSRRYQQQGGAQTLQAPAAEPKNKKSIFDRMRSSGRSSESKPPSQASYNNTTGLARRLSKKENPPVIRTAPHSAQRESGDLSQRADWQFPADSRSHLPSPQEANEDGLDPYLIRESEPVRRQSQAGLLKEEIHQQPTIRPVQSEPEPPIYTTDEDRQQFEAQQLREQQIHHQASESSSQIYYQPPGQPHLNISPTSLDPGEGYRQQNPETVSQLSAYESPTEPQQEQRPVSVQSQNGQSPTAHPQAREYPNRTTSIPPQGPRPLSQHLGSMAPPPGAASVSRRAPETKTSSNQGQGQSESRDGPPPNYSRGAFPTPQPPTPGMNPAPAGASVPPYRGGPPQRGEQYAATEQGRSTPPPAPSERDVNDAYKELLTKYKKVKGLYFDKTAQVEQLQNTLANQRLSQSRTSLDDSEYMTRFQRLDGAITNLAFNIRKEWRSVPNWLSQYVNQDAIKIGKQEMTAVGRACITKFLVEEIFTNCFHPGLEGGLSADLKNIEQNIRRFSPQLNNQEESDALTAKVLQWRLATLDGLKDVLSSPESEEHKKQFSRMATANLSANLINYLSEPVPAGIEDSAHMIVELAVSVASNLPLESRDISIVYPMPGDMLQPSMMKVESQIPVLETSISDTATEGDTASTASADKDENEKGESKDGKLRKEKPKTGMLQAMMGSSSSAGQSRKGSVAEPSSEGKKAAAEDGAQKVRFAGFVGVEVRGRQVLVKAPVWTVA</sequence>
<proteinExistence type="predicted"/>
<dbReference type="EMBL" id="KQ947408">
    <property type="protein sequence ID" value="KUJ21106.1"/>
    <property type="molecule type" value="Genomic_DNA"/>
</dbReference>
<feature type="compositionally biased region" description="Polar residues" evidence="1">
    <location>
        <begin position="131"/>
        <end position="143"/>
    </location>
</feature>
<accession>A0A194XLU3</accession>
<feature type="compositionally biased region" description="Polar residues" evidence="1">
    <location>
        <begin position="332"/>
        <end position="370"/>
    </location>
</feature>